<evidence type="ECO:0000313" key="2">
    <source>
        <dbReference type="Proteomes" id="UP000201571"/>
    </source>
</evidence>
<dbReference type="KEGG" id="vg:13842661"/>
<dbReference type="Pfam" id="PF05959">
    <property type="entry name" value="DUF884"/>
    <property type="match status" value="1"/>
</dbReference>
<dbReference type="GeneID" id="13842661"/>
<keyword evidence="2" id="KW-1185">Reference proteome</keyword>
<dbReference type="RefSeq" id="YP_006908542.1">
    <property type="nucleotide sequence ID" value="NC_018875.1"/>
</dbReference>
<name>K4ERT8_9BBAC</name>
<dbReference type="Proteomes" id="UP000201571">
    <property type="component" value="Segment"/>
</dbReference>
<reference evidence="1 2" key="1">
    <citation type="journal article" date="2012" name="BMC Genomics">
        <title>Genome of Epinotia aporema granulovirus (EpapGV), a polyorganotropic fast killing betabaculovirus with a novel thymidylate kinase gene.</title>
        <authorList>
            <person name="Ferrelli M.L."/>
            <person name="Salvador R."/>
            <person name="Biedma M.E."/>
            <person name="Berretta M.F."/>
            <person name="Haase S."/>
            <person name="Sciocco-Cap A."/>
            <person name="Ghiringhelli P.D."/>
            <person name="Romanowski V."/>
        </authorList>
    </citation>
    <scope>NUCLEOTIDE SEQUENCE [LARGE SCALE GENOMIC DNA]</scope>
</reference>
<sequence length="191" mass="21964">MFRLGAVNTIGEAELNLDFVNTQNSIVKYCYKFIDIHQPTITRNKLVSGLDATKPISCLFDFNNSTESIPNTFVMSLFRLPHLYTDFIKQRAMTIVKVYTHNKIEYWYVLGVRKLYESVASAKIKKNPHKQRGLRQGIVPNKRKHTQRFTISVIQVQSFVRILLTGTVYKFSTGRDKQVRGVGDAGRLMSK</sequence>
<organism evidence="1 2">
    <name type="scientific">Epinotia aporema granulovirus</name>
    <dbReference type="NCBI Taxonomy" id="166056"/>
    <lineage>
        <taxon>Viruses</taxon>
        <taxon>Viruses incertae sedis</taxon>
        <taxon>Naldaviricetes</taxon>
        <taxon>Lefavirales</taxon>
        <taxon>Baculoviridae</taxon>
        <taxon>Betabaculovirus</taxon>
        <taxon>Betabaculovirus epaporemae</taxon>
    </lineage>
</organism>
<proteinExistence type="predicted"/>
<evidence type="ECO:0000313" key="1">
    <source>
        <dbReference type="EMBL" id="AER41460.1"/>
    </source>
</evidence>
<accession>K4ERT8</accession>
<dbReference type="OrthoDB" id="17110at10239"/>
<protein>
    <submittedName>
        <fullName evidence="1">Early 23 Kb protein</fullName>
    </submittedName>
</protein>
<dbReference type="InterPro" id="IPR009235">
    <property type="entry name" value="AcMNPV_Orf146"/>
</dbReference>
<dbReference type="EMBL" id="JN408834">
    <property type="protein sequence ID" value="AER41460.1"/>
    <property type="molecule type" value="Genomic_DNA"/>
</dbReference>